<organism evidence="1 2">
    <name type="scientific">Mycolicibacterium sarraceniae</name>
    <dbReference type="NCBI Taxonomy" id="1534348"/>
    <lineage>
        <taxon>Bacteria</taxon>
        <taxon>Bacillati</taxon>
        <taxon>Actinomycetota</taxon>
        <taxon>Actinomycetes</taxon>
        <taxon>Mycobacteriales</taxon>
        <taxon>Mycobacteriaceae</taxon>
        <taxon>Mycolicibacterium</taxon>
    </lineage>
</organism>
<proteinExistence type="predicted"/>
<dbReference type="Gene3D" id="1.10.510.10">
    <property type="entry name" value="Transferase(Phosphotransferase) domain 1"/>
    <property type="match status" value="1"/>
</dbReference>
<protein>
    <recommendedName>
        <fullName evidence="3">Serine/threonine protein kinase</fullName>
    </recommendedName>
</protein>
<dbReference type="InterPro" id="IPR011009">
    <property type="entry name" value="Kinase-like_dom_sf"/>
</dbReference>
<sequence>MQYVDGGNATRLPAFELITGATPFTADDPLALIDAHLHLPPPEVSRQIAWLPRLFDMVIARAIAKDPDRRYPSCTERVRQLTDVVRWSAQNT</sequence>
<keyword evidence="2" id="KW-1185">Reference proteome</keyword>
<name>A0A7I7SKS7_9MYCO</name>
<evidence type="ECO:0000313" key="2">
    <source>
        <dbReference type="Proteomes" id="UP000466445"/>
    </source>
</evidence>
<dbReference type="SUPFAM" id="SSF56112">
    <property type="entry name" value="Protein kinase-like (PK-like)"/>
    <property type="match status" value="1"/>
</dbReference>
<accession>A0A7I7SKS7</accession>
<dbReference type="Proteomes" id="UP000466445">
    <property type="component" value="Chromosome"/>
</dbReference>
<dbReference type="AlphaFoldDB" id="A0A7I7SKS7"/>
<gene>
    <name evidence="1" type="ORF">MSAR_06880</name>
</gene>
<reference evidence="1 2" key="1">
    <citation type="journal article" date="2019" name="Emerg. Microbes Infect.">
        <title>Comprehensive subspecies identification of 175 nontuberculous mycobacteria species based on 7547 genomic profiles.</title>
        <authorList>
            <person name="Matsumoto Y."/>
            <person name="Kinjo T."/>
            <person name="Motooka D."/>
            <person name="Nabeya D."/>
            <person name="Jung N."/>
            <person name="Uechi K."/>
            <person name="Horii T."/>
            <person name="Iida T."/>
            <person name="Fujita J."/>
            <person name="Nakamura S."/>
        </authorList>
    </citation>
    <scope>NUCLEOTIDE SEQUENCE [LARGE SCALE GENOMIC DNA]</scope>
    <source>
        <strain evidence="1 2">JCM 30395</strain>
    </source>
</reference>
<dbReference type="EMBL" id="AP022595">
    <property type="protein sequence ID" value="BBY57552.1"/>
    <property type="molecule type" value="Genomic_DNA"/>
</dbReference>
<evidence type="ECO:0008006" key="3">
    <source>
        <dbReference type="Google" id="ProtNLM"/>
    </source>
</evidence>
<dbReference type="KEGG" id="msar:MSAR_06880"/>
<evidence type="ECO:0000313" key="1">
    <source>
        <dbReference type="EMBL" id="BBY57552.1"/>
    </source>
</evidence>